<organism evidence="9 10">
    <name type="scientific">Nyssa sinensis</name>
    <dbReference type="NCBI Taxonomy" id="561372"/>
    <lineage>
        <taxon>Eukaryota</taxon>
        <taxon>Viridiplantae</taxon>
        <taxon>Streptophyta</taxon>
        <taxon>Embryophyta</taxon>
        <taxon>Tracheophyta</taxon>
        <taxon>Spermatophyta</taxon>
        <taxon>Magnoliopsida</taxon>
        <taxon>eudicotyledons</taxon>
        <taxon>Gunneridae</taxon>
        <taxon>Pentapetalae</taxon>
        <taxon>asterids</taxon>
        <taxon>Cornales</taxon>
        <taxon>Nyssaceae</taxon>
        <taxon>Nyssa</taxon>
    </lineage>
</organism>
<comment type="catalytic activity">
    <reaction evidence="5">
        <text>a 5'-end (N(2),N(7)-dimethyl 5'-triphosphoguanosine)-ribonucleoside in snRNA + S-adenosyl-L-methionine = a 5'-end (N(2),N(2),N(7)-trimethyl 5'-triphosphoguanosine)-ribonucleoside in snRNA + S-adenosyl-L-homocysteine + H(+)</text>
        <dbReference type="Rhea" id="RHEA:78479"/>
        <dbReference type="Rhea" id="RHEA-COMP:19087"/>
        <dbReference type="Rhea" id="RHEA-COMP:19089"/>
        <dbReference type="ChEBI" id="CHEBI:15378"/>
        <dbReference type="ChEBI" id="CHEBI:57856"/>
        <dbReference type="ChEBI" id="CHEBI:59789"/>
        <dbReference type="ChEBI" id="CHEBI:167623"/>
        <dbReference type="ChEBI" id="CHEBI:172880"/>
    </reaction>
    <physiologicalReaction direction="left-to-right" evidence="5">
        <dbReference type="Rhea" id="RHEA:78480"/>
    </physiologicalReaction>
</comment>
<reference evidence="9 10" key="1">
    <citation type="submission" date="2019-09" db="EMBL/GenBank/DDBJ databases">
        <title>A chromosome-level genome assembly of the Chinese tupelo Nyssa sinensis.</title>
        <authorList>
            <person name="Yang X."/>
            <person name="Kang M."/>
            <person name="Yang Y."/>
            <person name="Xiong H."/>
            <person name="Wang M."/>
            <person name="Zhang Z."/>
            <person name="Wang Z."/>
            <person name="Wu H."/>
            <person name="Ma T."/>
            <person name="Liu J."/>
            <person name="Xi Z."/>
        </authorList>
    </citation>
    <scope>NUCLEOTIDE SEQUENCE [LARGE SCALE GENOMIC DNA]</scope>
    <source>
        <strain evidence="9">J267</strain>
        <tissue evidence="9">Leaf</tissue>
    </source>
</reference>
<dbReference type="GO" id="GO:0005634">
    <property type="term" value="C:nucleus"/>
    <property type="evidence" value="ECO:0007669"/>
    <property type="project" value="TreeGrafter"/>
</dbReference>
<dbReference type="InterPro" id="IPR019012">
    <property type="entry name" value="RNA_cap_Gua-N2-MeTrfase"/>
</dbReference>
<dbReference type="OrthoDB" id="194443at2759"/>
<comment type="catalytic activity">
    <reaction evidence="6">
        <text>a 5'-end (N(7)-methyl 5'-triphosphoguanosine)-ribonucleoside in snRNA + S-adenosyl-L-methionine = a 5'-end (N(2),N(7)-dimethyl 5'-triphosphoguanosine)-ribonucleoside in snRNA + S-adenosyl-L-homocysteine + H(+)</text>
        <dbReference type="Rhea" id="RHEA:78471"/>
        <dbReference type="Rhea" id="RHEA-COMP:19085"/>
        <dbReference type="Rhea" id="RHEA-COMP:19087"/>
        <dbReference type="ChEBI" id="CHEBI:15378"/>
        <dbReference type="ChEBI" id="CHEBI:57856"/>
        <dbReference type="ChEBI" id="CHEBI:59789"/>
        <dbReference type="ChEBI" id="CHEBI:156461"/>
        <dbReference type="ChEBI" id="CHEBI:172880"/>
    </reaction>
    <physiologicalReaction direction="left-to-right" evidence="6">
        <dbReference type="Rhea" id="RHEA:78472"/>
    </physiologicalReaction>
</comment>
<dbReference type="Gene3D" id="3.40.50.150">
    <property type="entry name" value="Vaccinia Virus protein VP39"/>
    <property type="match status" value="1"/>
</dbReference>
<evidence type="ECO:0000256" key="5">
    <source>
        <dbReference type="ARBA" id="ARBA00048763"/>
    </source>
</evidence>
<gene>
    <name evidence="9" type="ORF">F0562_027660</name>
</gene>
<name>A0A5J5B572_9ASTE</name>
<dbReference type="PROSITE" id="PS01159">
    <property type="entry name" value="WW_DOMAIN_1"/>
    <property type="match status" value="1"/>
</dbReference>
<protein>
    <recommendedName>
        <fullName evidence="1">Trimethylguanosine synthase</fullName>
    </recommendedName>
    <alternativeName>
        <fullName evidence="7">Cap-specific guanine-N(2) methyltransferase</fullName>
    </alternativeName>
</protein>
<keyword evidence="10" id="KW-1185">Reference proteome</keyword>
<dbReference type="GO" id="GO:0071164">
    <property type="term" value="F:RNA cap trimethylguanosine synthase activity"/>
    <property type="evidence" value="ECO:0007669"/>
    <property type="project" value="TreeGrafter"/>
</dbReference>
<feature type="domain" description="WW" evidence="8">
    <location>
        <begin position="202"/>
        <end position="230"/>
    </location>
</feature>
<evidence type="ECO:0000259" key="8">
    <source>
        <dbReference type="PROSITE" id="PS50020"/>
    </source>
</evidence>
<dbReference type="InterPro" id="IPR001202">
    <property type="entry name" value="WW_dom"/>
</dbReference>
<dbReference type="CDD" id="cd00201">
    <property type="entry name" value="WW"/>
    <property type="match status" value="1"/>
</dbReference>
<evidence type="ECO:0000256" key="7">
    <source>
        <dbReference type="ARBA" id="ARBA00049790"/>
    </source>
</evidence>
<evidence type="ECO:0000256" key="1">
    <source>
        <dbReference type="ARBA" id="ARBA00018517"/>
    </source>
</evidence>
<dbReference type="Pfam" id="PF09445">
    <property type="entry name" value="Methyltransf_15"/>
    <property type="match status" value="1"/>
</dbReference>
<dbReference type="PANTHER" id="PTHR14741:SF32">
    <property type="entry name" value="TRIMETHYLGUANOSINE SYNTHASE"/>
    <property type="match status" value="1"/>
</dbReference>
<dbReference type="Proteomes" id="UP000325577">
    <property type="component" value="Linkage Group LG15"/>
</dbReference>
<evidence type="ECO:0000313" key="9">
    <source>
        <dbReference type="EMBL" id="KAA8537760.1"/>
    </source>
</evidence>
<comment type="catalytic activity">
    <reaction evidence="3">
        <text>a 5'-end (N(2),N(7)-dimethyl 5'-triphosphoguanosine)-ribonucleoside in snoRNA + S-adenosyl-L-methionine = a 5'-end (N(2),N(2),N(7)-trimethyl 5'-triphosphoguanosine)-ribonucleoside in snoRNA + S-adenosyl-L-homocysteine + H(+)</text>
        <dbReference type="Rhea" id="RHEA:78507"/>
        <dbReference type="Rhea" id="RHEA-COMP:19088"/>
        <dbReference type="Rhea" id="RHEA-COMP:19090"/>
        <dbReference type="ChEBI" id="CHEBI:15378"/>
        <dbReference type="ChEBI" id="CHEBI:57856"/>
        <dbReference type="ChEBI" id="CHEBI:59789"/>
        <dbReference type="ChEBI" id="CHEBI:167623"/>
        <dbReference type="ChEBI" id="CHEBI:172880"/>
    </reaction>
    <physiologicalReaction direction="left-to-right" evidence="3">
        <dbReference type="Rhea" id="RHEA:78508"/>
    </physiologicalReaction>
</comment>
<accession>A0A5J5B572</accession>
<proteinExistence type="inferred from homology"/>
<comment type="catalytic activity">
    <reaction evidence="4">
        <text>a 5'-end (N(7)-methyl 5'-triphosphoguanosine)-ribonucleoside in snoRNA + S-adenosyl-L-methionine = a 5'-end (N(2),N(7)-dimethyl 5'-triphosphoguanosine)-ribonucleoside in snoRNA + S-adenosyl-L-homocysteine + H(+)</text>
        <dbReference type="Rhea" id="RHEA:78475"/>
        <dbReference type="Rhea" id="RHEA-COMP:19086"/>
        <dbReference type="Rhea" id="RHEA-COMP:19088"/>
        <dbReference type="ChEBI" id="CHEBI:15378"/>
        <dbReference type="ChEBI" id="CHEBI:57856"/>
        <dbReference type="ChEBI" id="CHEBI:59789"/>
        <dbReference type="ChEBI" id="CHEBI:156461"/>
        <dbReference type="ChEBI" id="CHEBI:172880"/>
    </reaction>
    <physiologicalReaction direction="left-to-right" evidence="4">
        <dbReference type="Rhea" id="RHEA:78476"/>
    </physiologicalReaction>
</comment>
<evidence type="ECO:0000256" key="6">
    <source>
        <dbReference type="ARBA" id="ARBA00049075"/>
    </source>
</evidence>
<evidence type="ECO:0000256" key="3">
    <source>
        <dbReference type="ARBA" id="ARBA00047418"/>
    </source>
</evidence>
<dbReference type="PROSITE" id="PS50020">
    <property type="entry name" value="WW_DOMAIN_2"/>
    <property type="match status" value="1"/>
</dbReference>
<dbReference type="PANTHER" id="PTHR14741">
    <property type="entry name" value="S-ADENOSYLMETHIONINE-DEPENDENT METHYLTRANSFERASE RELATED"/>
    <property type="match status" value="1"/>
</dbReference>
<dbReference type="SUPFAM" id="SSF53335">
    <property type="entry name" value="S-adenosyl-L-methionine-dependent methyltransferases"/>
    <property type="match status" value="1"/>
</dbReference>
<comment type="similarity">
    <text evidence="2">Belongs to the methyltransferase superfamily. Trimethylguanosine synthase family.</text>
</comment>
<sequence length="597" mass="67951">MEIVELGGEAPAIEALGSLFKLTEVFLWDDGSTETRGGLAFPERTKSIIDDDIGSNPIFTTGAFSPLQEDVELARQMNALGLPLSFQTNKNINRTIKGKRKDKNKKHGHYHVESEDGFVDSIKWMSIKFNASVVKGKIQNSEDKKIAPGTVNLDNPGWDGADHGCYAILEGPSLADQDTEESSEVLDQDETDCKYCGDFGDWRAYWDSFYLRNYFYNIKTHESTWYPPPGMERLAFGDTSIQPYEIGVEMSEMDVDPAVSCHHTEPLESFDLQYNFDLFEESKNDKRSLDRPPDEPSEALEVAVENFYNPGTIPIVRCSSQHLNVPQEINKNCNEEISLDLLTDTQEHMDRDLHLTDICKTEELDYSGQLDNLEKIISCEETHSKCYEDAIFQVSDVVRTVSLTSMLTRAVSEDDSNSNMQMADVDYATDELDTVYDSVTRKQKEKARRIQLHGKLSYYNEEQQLQGISAEFSPRIGKYWRQRYLLFSRFDDGVGGNAIQFAQRSKFVIAIDIDPKKIDYARHNAAIYGVDDRIEFIRGDFFLLAPKLKADTVFLSPPWGGPDYTKAKTYNIKTMLKPRDGYGILILANPHHLFIYR</sequence>
<evidence type="ECO:0000313" key="10">
    <source>
        <dbReference type="Proteomes" id="UP000325577"/>
    </source>
</evidence>
<dbReference type="AlphaFoldDB" id="A0A5J5B572"/>
<dbReference type="CDD" id="cd02440">
    <property type="entry name" value="AdoMet_MTases"/>
    <property type="match status" value="1"/>
</dbReference>
<dbReference type="EMBL" id="CM018038">
    <property type="protein sequence ID" value="KAA8537760.1"/>
    <property type="molecule type" value="Genomic_DNA"/>
</dbReference>
<dbReference type="InterPro" id="IPR029063">
    <property type="entry name" value="SAM-dependent_MTases_sf"/>
</dbReference>
<evidence type="ECO:0000256" key="4">
    <source>
        <dbReference type="ARBA" id="ARBA00048740"/>
    </source>
</evidence>
<evidence type="ECO:0000256" key="2">
    <source>
        <dbReference type="ARBA" id="ARBA00025783"/>
    </source>
</evidence>